<dbReference type="Proteomes" id="UP000192521">
    <property type="component" value="Unassembled WGS sequence"/>
</dbReference>
<reference evidence="1 2" key="1">
    <citation type="submission" date="2017-02" db="EMBL/GenBank/DDBJ databases">
        <title>Draft genome sequence of a Kluyvera intermedia isolate from a patient with a pancreatic abscess.</title>
        <authorList>
            <person name="Thele R."/>
        </authorList>
    </citation>
    <scope>NUCLEOTIDE SEQUENCE [LARGE SCALE GENOMIC DNA]</scope>
    <source>
        <strain evidence="1 2">FOSA7093</strain>
    </source>
</reference>
<evidence type="ECO:0000313" key="1">
    <source>
        <dbReference type="EMBL" id="ORJ50506.1"/>
    </source>
</evidence>
<name>A0ABX3UG82_KLUIN</name>
<accession>A0ABX3UG82</accession>
<keyword evidence="2" id="KW-1185">Reference proteome</keyword>
<sequence length="85" mass="9957">MHSSPAVFKSILADIHRFSIDIWQSRLERVLKRPHLRGAFIVRFLNRDFSQYPSSFRLHLCGLRLLTRITYVSKFIGIRALAALM</sequence>
<protein>
    <submittedName>
        <fullName evidence="1">Uncharacterized protein</fullName>
    </submittedName>
</protein>
<organism evidence="1 2">
    <name type="scientific">Kluyvera intermedia</name>
    <name type="common">Enterobacter intermedius</name>
    <dbReference type="NCBI Taxonomy" id="61648"/>
    <lineage>
        <taxon>Bacteria</taxon>
        <taxon>Pseudomonadati</taxon>
        <taxon>Pseudomonadota</taxon>
        <taxon>Gammaproteobacteria</taxon>
        <taxon>Enterobacterales</taxon>
        <taxon>Enterobacteriaceae</taxon>
        <taxon>Kluyvera</taxon>
    </lineage>
</organism>
<gene>
    <name evidence="1" type="ORF">B2M27_09500</name>
</gene>
<evidence type="ECO:0000313" key="2">
    <source>
        <dbReference type="Proteomes" id="UP000192521"/>
    </source>
</evidence>
<dbReference type="EMBL" id="MWPR01000011">
    <property type="protein sequence ID" value="ORJ50506.1"/>
    <property type="molecule type" value="Genomic_DNA"/>
</dbReference>
<comment type="caution">
    <text evidence="1">The sequence shown here is derived from an EMBL/GenBank/DDBJ whole genome shotgun (WGS) entry which is preliminary data.</text>
</comment>
<proteinExistence type="predicted"/>